<keyword evidence="8" id="KW-1185">Reference proteome</keyword>
<comment type="caution">
    <text evidence="7">The sequence shown here is derived from an EMBL/GenBank/DDBJ whole genome shotgun (WGS) entry which is preliminary data.</text>
</comment>
<dbReference type="Pfam" id="PF00355">
    <property type="entry name" value="Rieske"/>
    <property type="match status" value="1"/>
</dbReference>
<feature type="domain" description="Rieske" evidence="6">
    <location>
        <begin position="29"/>
        <end position="130"/>
    </location>
</feature>
<dbReference type="EMBL" id="JALHLG010000003">
    <property type="protein sequence ID" value="MCJ2185837.1"/>
    <property type="molecule type" value="Genomic_DNA"/>
</dbReference>
<keyword evidence="1" id="KW-0001">2Fe-2S</keyword>
<evidence type="ECO:0000256" key="3">
    <source>
        <dbReference type="ARBA" id="ARBA00023002"/>
    </source>
</evidence>
<accession>A0ABT0BLB1</accession>
<dbReference type="InterPro" id="IPR036922">
    <property type="entry name" value="Rieske_2Fe-2S_sf"/>
</dbReference>
<dbReference type="InterPro" id="IPR017941">
    <property type="entry name" value="Rieske_2Fe-2S"/>
</dbReference>
<dbReference type="SUPFAM" id="SSF50022">
    <property type="entry name" value="ISP domain"/>
    <property type="match status" value="1"/>
</dbReference>
<dbReference type="PROSITE" id="PS51296">
    <property type="entry name" value="RIESKE"/>
    <property type="match status" value="1"/>
</dbReference>
<keyword evidence="4" id="KW-0408">Iron</keyword>
<dbReference type="Gene3D" id="3.90.380.10">
    <property type="entry name" value="Naphthalene 1,2-dioxygenase Alpha Subunit, Chain A, domain 1"/>
    <property type="match status" value="1"/>
</dbReference>
<evidence type="ECO:0000256" key="5">
    <source>
        <dbReference type="ARBA" id="ARBA00023014"/>
    </source>
</evidence>
<sequence length="369" mass="41623">MQQTANAPKIGSKSIGVADRDTPLLRNYWYVAAFSDEITREPMRRTILEEDIVFYRKEDGTPVAAQNRCPHRSFPLHTGTVKGDRLVCGYHGMEFNADGSCAHVPALNAAPRAIRLDTYPLEEDGPLLWIWMGDPAKPDYSRLVRQEWCTSPEWAYVKGQMYMKANYLGLHENLMDLTHFPFLHGKWNIARPEHAAAPAKIEEEGDVIRQSETHDDVDMPPAIVEAAGMKGPFNREAHHLVQMPGMHQGMQVTVDSSDPPKRDVQHIIHIMTPETRTSTHYLWAMARNNAIDDAELSAQIQVVGDGAFTEDKVALEDIEELVARDRRPGFREKIIKTDEGGIRVLRLFARLAEREQAAEPEAREAVAAE</sequence>
<dbReference type="PANTHER" id="PTHR21266:SF60">
    <property type="entry name" value="3-KETOSTEROID-9-ALPHA-MONOOXYGENASE, OXYGENASE COMPONENT"/>
    <property type="match status" value="1"/>
</dbReference>
<dbReference type="InterPro" id="IPR050584">
    <property type="entry name" value="Cholesterol_7-desaturase"/>
</dbReference>
<evidence type="ECO:0000313" key="8">
    <source>
        <dbReference type="Proteomes" id="UP001202281"/>
    </source>
</evidence>
<keyword evidence="7" id="KW-0223">Dioxygenase</keyword>
<gene>
    <name evidence="7" type="ORF">MTR66_03295</name>
</gene>
<dbReference type="Proteomes" id="UP001202281">
    <property type="component" value="Unassembled WGS sequence"/>
</dbReference>
<dbReference type="Pfam" id="PF19112">
    <property type="entry name" value="VanA_C"/>
    <property type="match status" value="1"/>
</dbReference>
<dbReference type="SUPFAM" id="SSF55961">
    <property type="entry name" value="Bet v1-like"/>
    <property type="match status" value="1"/>
</dbReference>
<dbReference type="PANTHER" id="PTHR21266">
    <property type="entry name" value="IRON-SULFUR DOMAIN CONTAINING PROTEIN"/>
    <property type="match status" value="1"/>
</dbReference>
<keyword evidence="3" id="KW-0560">Oxidoreductase</keyword>
<evidence type="ECO:0000313" key="7">
    <source>
        <dbReference type="EMBL" id="MCJ2185837.1"/>
    </source>
</evidence>
<evidence type="ECO:0000256" key="1">
    <source>
        <dbReference type="ARBA" id="ARBA00022714"/>
    </source>
</evidence>
<reference evidence="7 8" key="1">
    <citation type="submission" date="2022-04" db="EMBL/GenBank/DDBJ databases">
        <title>Identification of a novel bacterium isolated from mangrove sediments.</title>
        <authorList>
            <person name="Pan X."/>
        </authorList>
    </citation>
    <scope>NUCLEOTIDE SEQUENCE [LARGE SCALE GENOMIC DNA]</scope>
    <source>
        <strain evidence="7 8">B2638</strain>
    </source>
</reference>
<name>A0ABT0BLB1_9SPHN</name>
<dbReference type="RefSeq" id="WP_243917872.1">
    <property type="nucleotide sequence ID" value="NZ_JALHLG010000003.1"/>
</dbReference>
<evidence type="ECO:0000256" key="2">
    <source>
        <dbReference type="ARBA" id="ARBA00022723"/>
    </source>
</evidence>
<evidence type="ECO:0000256" key="4">
    <source>
        <dbReference type="ARBA" id="ARBA00023004"/>
    </source>
</evidence>
<keyword evidence="2" id="KW-0479">Metal-binding</keyword>
<dbReference type="GO" id="GO:0051213">
    <property type="term" value="F:dioxygenase activity"/>
    <property type="evidence" value="ECO:0007669"/>
    <property type="project" value="UniProtKB-KW"/>
</dbReference>
<evidence type="ECO:0000259" key="6">
    <source>
        <dbReference type="PROSITE" id="PS51296"/>
    </source>
</evidence>
<dbReference type="Gene3D" id="2.102.10.10">
    <property type="entry name" value="Rieske [2Fe-2S] iron-sulphur domain"/>
    <property type="match status" value="1"/>
</dbReference>
<dbReference type="InterPro" id="IPR044043">
    <property type="entry name" value="VanA_C_cat"/>
</dbReference>
<proteinExistence type="predicted"/>
<keyword evidence="5" id="KW-0411">Iron-sulfur</keyword>
<protein>
    <submittedName>
        <fullName evidence="7">Aromatic ring-hydroxylating dioxygenase subunit alpha</fullName>
    </submittedName>
</protein>
<organism evidence="7 8">
    <name type="scientific">Novosphingobium beihaiensis</name>
    <dbReference type="NCBI Taxonomy" id="2930389"/>
    <lineage>
        <taxon>Bacteria</taxon>
        <taxon>Pseudomonadati</taxon>
        <taxon>Pseudomonadota</taxon>
        <taxon>Alphaproteobacteria</taxon>
        <taxon>Sphingomonadales</taxon>
        <taxon>Sphingomonadaceae</taxon>
        <taxon>Novosphingobium</taxon>
    </lineage>
</organism>